<dbReference type="Proteomes" id="UP001140272">
    <property type="component" value="Unassembled WGS sequence"/>
</dbReference>
<proteinExistence type="predicted"/>
<reference evidence="2" key="1">
    <citation type="submission" date="2020-07" db="EMBL/GenBank/DDBJ databases">
        <authorList>
            <person name="Pettersson B.M.F."/>
            <person name="Behra P.R.K."/>
            <person name="Ramesh M."/>
            <person name="Das S."/>
            <person name="Dasgupta S."/>
            <person name="Kirsebom L.A."/>
        </authorList>
    </citation>
    <scope>NUCLEOTIDE SEQUENCE</scope>
    <source>
        <strain evidence="2">DSM 45406</strain>
    </source>
</reference>
<protein>
    <submittedName>
        <fullName evidence="2">Uncharacterized protein</fullName>
    </submittedName>
</protein>
<dbReference type="AlphaFoldDB" id="A0A9X2Y567"/>
<evidence type="ECO:0000313" key="5">
    <source>
        <dbReference type="Proteomes" id="UP001140272"/>
    </source>
</evidence>
<feature type="compositionally biased region" description="Low complexity" evidence="1">
    <location>
        <begin position="1"/>
        <end position="16"/>
    </location>
</feature>
<gene>
    <name evidence="2" type="ORF">H7H73_31690</name>
    <name evidence="3" type="ORF">MJO55_25710</name>
</gene>
<accession>A0A9X2Y567</accession>
<sequence>MTVDTDTTDADTASDAATDEHAEADELDTDADRDDDQDQDDDDGQDDEGRGGNSEAAKWRHKTREVESERDALRDQLAAQRRAVLAAAAAAKRVSPELVAKTVELDELLDENGLLDPARAVAAIDEVITTYGLPDRRPDGSGGKSREGGTKAERVGWGSVLRGNARTQR</sequence>
<dbReference type="Proteomes" id="UP001055159">
    <property type="component" value="Chromosome"/>
</dbReference>
<dbReference type="EMBL" id="CP092427">
    <property type="protein sequence ID" value="ULP36538.1"/>
    <property type="molecule type" value="Genomic_DNA"/>
</dbReference>
<feature type="compositionally biased region" description="Acidic residues" evidence="1">
    <location>
        <begin position="22"/>
        <end position="46"/>
    </location>
</feature>
<dbReference type="EMBL" id="JACKRN010001034">
    <property type="protein sequence ID" value="MCV7074162.1"/>
    <property type="molecule type" value="Genomic_DNA"/>
</dbReference>
<evidence type="ECO:0000313" key="4">
    <source>
        <dbReference type="Proteomes" id="UP001055159"/>
    </source>
</evidence>
<feature type="region of interest" description="Disordered" evidence="1">
    <location>
        <begin position="1"/>
        <end position="71"/>
    </location>
</feature>
<feature type="compositionally biased region" description="Basic and acidic residues" evidence="1">
    <location>
        <begin position="134"/>
        <end position="154"/>
    </location>
</feature>
<evidence type="ECO:0000313" key="3">
    <source>
        <dbReference type="EMBL" id="ULP36538.1"/>
    </source>
</evidence>
<feature type="region of interest" description="Disordered" evidence="1">
    <location>
        <begin position="132"/>
        <end position="169"/>
    </location>
</feature>
<name>A0A9X2Y567_9MYCO</name>
<evidence type="ECO:0000256" key="1">
    <source>
        <dbReference type="SAM" id="MobiDB-lite"/>
    </source>
</evidence>
<keyword evidence="4" id="KW-1185">Reference proteome</keyword>
<reference evidence="2" key="2">
    <citation type="journal article" date="2022" name="BMC Genomics">
        <title>Comparative genome analysis of mycobacteria focusing on tRNA and non-coding RNA.</title>
        <authorList>
            <person name="Behra P.R.K."/>
            <person name="Pettersson B.M.F."/>
            <person name="Ramesh M."/>
            <person name="Das S."/>
            <person name="Dasgupta S."/>
            <person name="Kirsebom L.A."/>
        </authorList>
    </citation>
    <scope>NUCLEOTIDE SEQUENCE</scope>
    <source>
        <strain evidence="2">DSM 45406</strain>
    </source>
</reference>
<reference evidence="3" key="3">
    <citation type="submission" date="2022-08" db="EMBL/GenBank/DDBJ databases">
        <title>Whole genome sequencing of non-tuberculosis mycobacteria type-strains.</title>
        <authorList>
            <person name="Igarashi Y."/>
            <person name="Osugi A."/>
            <person name="Mitarai S."/>
        </authorList>
    </citation>
    <scope>NUCLEOTIDE SEQUENCE</scope>
    <source>
        <strain evidence="3">JCM 16372</strain>
    </source>
</reference>
<evidence type="ECO:0000313" key="2">
    <source>
        <dbReference type="EMBL" id="MCV7074162.1"/>
    </source>
</evidence>
<organism evidence="2 5">
    <name type="scientific">Mycolicibacterium rufum</name>
    <dbReference type="NCBI Taxonomy" id="318424"/>
    <lineage>
        <taxon>Bacteria</taxon>
        <taxon>Bacillati</taxon>
        <taxon>Actinomycetota</taxon>
        <taxon>Actinomycetes</taxon>
        <taxon>Mycobacteriales</taxon>
        <taxon>Mycobacteriaceae</taxon>
        <taxon>Mycolicibacterium</taxon>
    </lineage>
</organism>
<dbReference type="RefSeq" id="WP_043413466.1">
    <property type="nucleotide sequence ID" value="NZ_CP092427.2"/>
</dbReference>